<organism evidence="1 2">
    <name type="scientific">Abeliophyllum distichum</name>
    <dbReference type="NCBI Taxonomy" id="126358"/>
    <lineage>
        <taxon>Eukaryota</taxon>
        <taxon>Viridiplantae</taxon>
        <taxon>Streptophyta</taxon>
        <taxon>Embryophyta</taxon>
        <taxon>Tracheophyta</taxon>
        <taxon>Spermatophyta</taxon>
        <taxon>Magnoliopsida</taxon>
        <taxon>eudicotyledons</taxon>
        <taxon>Gunneridae</taxon>
        <taxon>Pentapetalae</taxon>
        <taxon>asterids</taxon>
        <taxon>lamiids</taxon>
        <taxon>Lamiales</taxon>
        <taxon>Oleaceae</taxon>
        <taxon>Forsythieae</taxon>
        <taxon>Abeliophyllum</taxon>
    </lineage>
</organism>
<evidence type="ECO:0000313" key="2">
    <source>
        <dbReference type="Proteomes" id="UP001604336"/>
    </source>
</evidence>
<keyword evidence="2" id="KW-1185">Reference proteome</keyword>
<dbReference type="AlphaFoldDB" id="A0ABD1RXL4"/>
<protein>
    <submittedName>
        <fullName evidence="1">Occludin ELL domain-containing protein</fullName>
    </submittedName>
</protein>
<accession>A0ABD1RXL4</accession>
<dbReference type="EMBL" id="JBFOLK010000008">
    <property type="protein sequence ID" value="KAL2493188.1"/>
    <property type="molecule type" value="Genomic_DNA"/>
</dbReference>
<gene>
    <name evidence="1" type="ORF">Adt_28816</name>
</gene>
<name>A0ABD1RXL4_9LAMI</name>
<comment type="caution">
    <text evidence="1">The sequence shown here is derived from an EMBL/GenBank/DDBJ whole genome shotgun (WGS) entry which is preliminary data.</text>
</comment>
<dbReference type="PANTHER" id="PTHR38372:SF2">
    <property type="entry name" value="DENTIN SIALOPHOSPHOPROTEIN-LIKE PROTEIN"/>
    <property type="match status" value="1"/>
</dbReference>
<proteinExistence type="predicted"/>
<sequence length="165" mass="19287">MRASFRQCGERHKRLKKIFIVLHEELKQLKQMIKDYAASLPKQQLSKSTTYNPPEEIVDFFIDSLLHILQEIHRIHPDFIVSVEGSIEVLRNKLGFLLNFLGDTPCLHPSEVNPLTHIEAVLNEFGSFLYSFFFVRNQVLAPRMDLELSDLLRNFELVEAKIKEH</sequence>
<dbReference type="Proteomes" id="UP001604336">
    <property type="component" value="Unassembled WGS sequence"/>
</dbReference>
<reference evidence="2" key="1">
    <citation type="submission" date="2024-07" db="EMBL/GenBank/DDBJ databases">
        <title>Two chromosome-level genome assemblies of Korean endemic species Abeliophyllum distichum and Forsythia ovata (Oleaceae).</title>
        <authorList>
            <person name="Jang H."/>
        </authorList>
    </citation>
    <scope>NUCLEOTIDE SEQUENCE [LARGE SCALE GENOMIC DNA]</scope>
</reference>
<evidence type="ECO:0000313" key="1">
    <source>
        <dbReference type="EMBL" id="KAL2493188.1"/>
    </source>
</evidence>
<dbReference type="PANTHER" id="PTHR38372">
    <property type="entry name" value="DENTIN SIALOPHOSPHOPROTEIN-LIKE PROTEIN"/>
    <property type="match status" value="1"/>
</dbReference>